<accession>A0A6B3L678</accession>
<protein>
    <submittedName>
        <fullName evidence="1">Uncharacterized protein</fullName>
    </submittedName>
</protein>
<dbReference type="RefSeq" id="WP_164365625.1">
    <property type="nucleotide sequence ID" value="NZ_CP066776.1"/>
</dbReference>
<name>A0A6B3L678_9BACT</name>
<proteinExistence type="predicted"/>
<evidence type="ECO:0000313" key="2">
    <source>
        <dbReference type="Proteomes" id="UP000475117"/>
    </source>
</evidence>
<dbReference type="AlphaFoldDB" id="A0A6B3L678"/>
<keyword evidence="2" id="KW-1185">Reference proteome</keyword>
<evidence type="ECO:0000313" key="1">
    <source>
        <dbReference type="EMBL" id="QQL44420.1"/>
    </source>
</evidence>
<dbReference type="Proteomes" id="UP000475117">
    <property type="component" value="Chromosome"/>
</dbReference>
<dbReference type="KEGG" id="soa:G3M56_011060"/>
<organism evidence="1 2">
    <name type="scientific">Sulfuriroseicoccus oceanibius</name>
    <dbReference type="NCBI Taxonomy" id="2707525"/>
    <lineage>
        <taxon>Bacteria</taxon>
        <taxon>Pseudomonadati</taxon>
        <taxon>Verrucomicrobiota</taxon>
        <taxon>Verrucomicrobiia</taxon>
        <taxon>Verrucomicrobiales</taxon>
        <taxon>Verrucomicrobiaceae</taxon>
        <taxon>Sulfuriroseicoccus</taxon>
    </lineage>
</organism>
<reference evidence="1 2" key="1">
    <citation type="submission" date="2020-12" db="EMBL/GenBank/DDBJ databases">
        <title>Sulforoseuscoccus oceanibium gen. nov., sp. nov., a representative of the phylum Verrucomicrobia with special cytoplasmic membrane, and proposal of Sulforoseuscoccusaceae fam. nov.</title>
        <authorList>
            <person name="Xi F."/>
        </authorList>
    </citation>
    <scope>NUCLEOTIDE SEQUENCE [LARGE SCALE GENOMIC DNA]</scope>
    <source>
        <strain evidence="1 2">T37</strain>
    </source>
</reference>
<gene>
    <name evidence="1" type="ORF">G3M56_011060</name>
</gene>
<sequence length="168" mass="19082">MEPLTPDQFNSDVVAAVKQECRCGVPGFQKIVSFNFEDYGIAPTLLWDSEILIQEVIRNGFDAIDEGIQRQGDSRRRYRCRTCGRICTETYTEFSINMYRSFVLFEDDLRASEAEYVLGLRGFEEKDFDKITDFQMSEDFASYLASLTKPNSEQGVGGQPATPPRVGD</sequence>
<dbReference type="EMBL" id="CP066776">
    <property type="protein sequence ID" value="QQL44420.1"/>
    <property type="molecule type" value="Genomic_DNA"/>
</dbReference>